<dbReference type="Pfam" id="PF02551">
    <property type="entry name" value="Acyl_CoA_thio"/>
    <property type="match status" value="1"/>
</dbReference>
<dbReference type="GO" id="GO:0009062">
    <property type="term" value="P:fatty acid catabolic process"/>
    <property type="evidence" value="ECO:0007669"/>
    <property type="project" value="TreeGrafter"/>
</dbReference>
<dbReference type="CDD" id="cd03445">
    <property type="entry name" value="Thioesterase_II_repeat2"/>
    <property type="match status" value="1"/>
</dbReference>
<gene>
    <name evidence="6" type="ORF">FHE74_05240</name>
</gene>
<dbReference type="GO" id="GO:0047617">
    <property type="term" value="F:fatty acyl-CoA hydrolase activity"/>
    <property type="evidence" value="ECO:0007669"/>
    <property type="project" value="InterPro"/>
</dbReference>
<feature type="domain" description="Acyl-CoA thioesterase-like N-terminal HotDog" evidence="5">
    <location>
        <begin position="29"/>
        <end position="104"/>
    </location>
</feature>
<dbReference type="GO" id="GO:0006637">
    <property type="term" value="P:acyl-CoA metabolic process"/>
    <property type="evidence" value="ECO:0007669"/>
    <property type="project" value="InterPro"/>
</dbReference>
<protein>
    <submittedName>
        <fullName evidence="6">Acyl-CoA thioesterase II</fullName>
    </submittedName>
</protein>
<evidence type="ECO:0000259" key="5">
    <source>
        <dbReference type="Pfam" id="PF13622"/>
    </source>
</evidence>
<keyword evidence="7" id="KW-1185">Reference proteome</keyword>
<dbReference type="Proteomes" id="UP000312032">
    <property type="component" value="Unassembled WGS sequence"/>
</dbReference>
<accession>A0A5C4U3N3</accession>
<evidence type="ECO:0000256" key="3">
    <source>
        <dbReference type="SAM" id="MobiDB-lite"/>
    </source>
</evidence>
<dbReference type="Gene3D" id="2.40.160.210">
    <property type="entry name" value="Acyl-CoA thioesterase, double hotdog domain"/>
    <property type="match status" value="1"/>
</dbReference>
<comment type="similarity">
    <text evidence="1">Belongs to the C/M/P thioester hydrolase family.</text>
</comment>
<dbReference type="Pfam" id="PF13622">
    <property type="entry name" value="4HBT_3"/>
    <property type="match status" value="1"/>
</dbReference>
<comment type="caution">
    <text evidence="6">The sequence shown here is derived from an EMBL/GenBank/DDBJ whole genome shotgun (WGS) entry which is preliminary data.</text>
</comment>
<keyword evidence="2" id="KW-0378">Hydrolase</keyword>
<dbReference type="PANTHER" id="PTHR11066:SF34">
    <property type="entry name" value="ACYL-COENZYME A THIOESTERASE 8"/>
    <property type="match status" value="1"/>
</dbReference>
<dbReference type="InterPro" id="IPR025652">
    <property type="entry name" value="TesB_C"/>
</dbReference>
<dbReference type="InterPro" id="IPR029069">
    <property type="entry name" value="HotDog_dom_sf"/>
</dbReference>
<name>A0A5C4U3N3_9CORY</name>
<dbReference type="PANTHER" id="PTHR11066">
    <property type="entry name" value="ACYL-COA THIOESTERASE"/>
    <property type="match status" value="1"/>
</dbReference>
<sequence>MHDVLEQLMTEPQAGDTFCGPPSNSEIPRTFGGHLLGQALASMAQTVSQEQVPLSFHSYFVAPGASSSAVEYYVERVRDGRSVSHRSVRGVQEGKTVFIGAAAFHRRDESGPRHSRSMPELAGPEQPLPKDPPSSRAFLQEWEDFDLRMVPGGVWMKHAPLQQDDLASHAVLLAYMSDMTLLHTALEGHPAAEVAMASLDHSLQFLDDFRVDEWLLFHTDSPHAAEGRALTHGSFFTSDGRLVAEVTQRGLTRH</sequence>
<dbReference type="InterPro" id="IPR003703">
    <property type="entry name" value="Acyl_CoA_thio"/>
</dbReference>
<evidence type="ECO:0000256" key="2">
    <source>
        <dbReference type="ARBA" id="ARBA00022801"/>
    </source>
</evidence>
<dbReference type="CDD" id="cd03444">
    <property type="entry name" value="Thioesterase_II_repeat1"/>
    <property type="match status" value="1"/>
</dbReference>
<feature type="domain" description="Acyl-CoA thioesterase 2 C-terminal" evidence="4">
    <location>
        <begin position="154"/>
        <end position="251"/>
    </location>
</feature>
<evidence type="ECO:0000313" key="6">
    <source>
        <dbReference type="EMBL" id="TNL97742.1"/>
    </source>
</evidence>
<dbReference type="EMBL" id="VDHJ01000006">
    <property type="protein sequence ID" value="TNL97742.1"/>
    <property type="molecule type" value="Genomic_DNA"/>
</dbReference>
<dbReference type="AlphaFoldDB" id="A0A5C4U3N3"/>
<evidence type="ECO:0000259" key="4">
    <source>
        <dbReference type="Pfam" id="PF02551"/>
    </source>
</evidence>
<dbReference type="OrthoDB" id="9781019at2"/>
<feature type="region of interest" description="Disordered" evidence="3">
    <location>
        <begin position="106"/>
        <end position="135"/>
    </location>
</feature>
<reference evidence="6 7" key="1">
    <citation type="submission" date="2019-06" db="EMBL/GenBank/DDBJ databases">
        <authorList>
            <person name="Li J."/>
        </authorList>
    </citation>
    <scope>NUCLEOTIDE SEQUENCE [LARGE SCALE GENOMIC DNA]</scope>
    <source>
        <strain evidence="6 7">LMG 28165</strain>
    </source>
</reference>
<dbReference type="SUPFAM" id="SSF54637">
    <property type="entry name" value="Thioesterase/thiol ester dehydrase-isomerase"/>
    <property type="match status" value="2"/>
</dbReference>
<evidence type="ECO:0000256" key="1">
    <source>
        <dbReference type="ARBA" id="ARBA00006538"/>
    </source>
</evidence>
<proteinExistence type="inferred from homology"/>
<organism evidence="6 7">
    <name type="scientific">Corynebacterium tapiri</name>
    <dbReference type="NCBI Taxonomy" id="1448266"/>
    <lineage>
        <taxon>Bacteria</taxon>
        <taxon>Bacillati</taxon>
        <taxon>Actinomycetota</taxon>
        <taxon>Actinomycetes</taxon>
        <taxon>Mycobacteriales</taxon>
        <taxon>Corynebacteriaceae</taxon>
        <taxon>Corynebacterium</taxon>
    </lineage>
</organism>
<evidence type="ECO:0000313" key="7">
    <source>
        <dbReference type="Proteomes" id="UP000312032"/>
    </source>
</evidence>
<dbReference type="InterPro" id="IPR042171">
    <property type="entry name" value="Acyl-CoA_hotdog"/>
</dbReference>
<dbReference type="InterPro" id="IPR049449">
    <property type="entry name" value="TesB_ACOT8-like_N"/>
</dbReference>